<gene>
    <name evidence="2" type="ORF">GCM10022224_051020</name>
</gene>
<dbReference type="RefSeq" id="WP_344882984.1">
    <property type="nucleotide sequence ID" value="NZ_BAAAZP010000093.1"/>
</dbReference>
<feature type="region of interest" description="Disordered" evidence="1">
    <location>
        <begin position="1"/>
        <end position="20"/>
    </location>
</feature>
<evidence type="ECO:0000313" key="2">
    <source>
        <dbReference type="EMBL" id="GAA3680612.1"/>
    </source>
</evidence>
<dbReference type="Proteomes" id="UP001500902">
    <property type="component" value="Unassembled WGS sequence"/>
</dbReference>
<protein>
    <submittedName>
        <fullName evidence="2">Uncharacterized protein</fullName>
    </submittedName>
</protein>
<reference evidence="3" key="1">
    <citation type="journal article" date="2019" name="Int. J. Syst. Evol. Microbiol.">
        <title>The Global Catalogue of Microorganisms (GCM) 10K type strain sequencing project: providing services to taxonomists for standard genome sequencing and annotation.</title>
        <authorList>
            <consortium name="The Broad Institute Genomics Platform"/>
            <consortium name="The Broad Institute Genome Sequencing Center for Infectious Disease"/>
            <person name="Wu L."/>
            <person name="Ma J."/>
        </authorList>
    </citation>
    <scope>NUCLEOTIDE SEQUENCE [LARGE SCALE GENOMIC DNA]</scope>
    <source>
        <strain evidence="3">JCM 16904</strain>
    </source>
</reference>
<organism evidence="2 3">
    <name type="scientific">Nonomuraea antimicrobica</name>
    <dbReference type="NCBI Taxonomy" id="561173"/>
    <lineage>
        <taxon>Bacteria</taxon>
        <taxon>Bacillati</taxon>
        <taxon>Actinomycetota</taxon>
        <taxon>Actinomycetes</taxon>
        <taxon>Streptosporangiales</taxon>
        <taxon>Streptosporangiaceae</taxon>
        <taxon>Nonomuraea</taxon>
    </lineage>
</organism>
<sequence length="140" mass="15214">MTEPTAFPPDDRFHSHHVPPPGPDWVPLRWEPLRSSAARVRDYTCDCQATFYELCTAHGQSFIRRTRRRYGQKLVDETARGPYATALAVWDQLVGVEAGTGARKEPGSPGRSEAADPQDGPGRDPISGSAPDDPTGTANG</sequence>
<name>A0ABP7C933_9ACTN</name>
<keyword evidence="3" id="KW-1185">Reference proteome</keyword>
<evidence type="ECO:0000256" key="1">
    <source>
        <dbReference type="SAM" id="MobiDB-lite"/>
    </source>
</evidence>
<proteinExistence type="predicted"/>
<evidence type="ECO:0000313" key="3">
    <source>
        <dbReference type="Proteomes" id="UP001500902"/>
    </source>
</evidence>
<comment type="caution">
    <text evidence="2">The sequence shown here is derived from an EMBL/GenBank/DDBJ whole genome shotgun (WGS) entry which is preliminary data.</text>
</comment>
<accession>A0ABP7C933</accession>
<feature type="region of interest" description="Disordered" evidence="1">
    <location>
        <begin position="99"/>
        <end position="140"/>
    </location>
</feature>
<dbReference type="EMBL" id="BAAAZP010000093">
    <property type="protein sequence ID" value="GAA3680612.1"/>
    <property type="molecule type" value="Genomic_DNA"/>
</dbReference>